<evidence type="ECO:0000256" key="2">
    <source>
        <dbReference type="ARBA" id="ARBA00004881"/>
    </source>
</evidence>
<reference evidence="9 10" key="1">
    <citation type="submission" date="2022-12" db="EMBL/GenBank/DDBJ databases">
        <title>Chromosome-scale assembly of the Ensete ventricosum genome.</title>
        <authorList>
            <person name="Dussert Y."/>
            <person name="Stocks J."/>
            <person name="Wendawek A."/>
            <person name="Woldeyes F."/>
            <person name="Nichols R.A."/>
            <person name="Borrell J.S."/>
        </authorList>
    </citation>
    <scope>NUCLEOTIDE SEQUENCE [LARGE SCALE GENOMIC DNA]</scope>
    <source>
        <strain evidence="10">cv. Maze</strain>
        <tissue evidence="9">Seeds</tissue>
    </source>
</reference>
<keyword evidence="7" id="KW-0812">Transmembrane</keyword>
<dbReference type="InterPro" id="IPR049625">
    <property type="entry name" value="Glyco_transf_61_cat"/>
</dbReference>
<keyword evidence="3" id="KW-0328">Glycosyltransferase</keyword>
<dbReference type="InterPro" id="IPR007657">
    <property type="entry name" value="Glycosyltransferase_61"/>
</dbReference>
<dbReference type="AlphaFoldDB" id="A0AAV8QDX4"/>
<dbReference type="GO" id="GO:0016763">
    <property type="term" value="F:pentosyltransferase activity"/>
    <property type="evidence" value="ECO:0007669"/>
    <property type="project" value="UniProtKB-ARBA"/>
</dbReference>
<keyword evidence="5" id="KW-0325">Glycoprotein</keyword>
<keyword evidence="7" id="KW-0472">Membrane</keyword>
<proteinExistence type="predicted"/>
<dbReference type="InterPro" id="IPR005134">
    <property type="entry name" value="UPF0114"/>
</dbReference>
<dbReference type="Proteomes" id="UP001222027">
    <property type="component" value="Unassembled WGS sequence"/>
</dbReference>
<comment type="caution">
    <text evidence="9">The sequence shown here is derived from an EMBL/GenBank/DDBJ whole genome shotgun (WGS) entry which is preliminary data.</text>
</comment>
<feature type="region of interest" description="Disordered" evidence="6">
    <location>
        <begin position="39"/>
        <end position="63"/>
    </location>
</feature>
<dbReference type="GO" id="GO:0000139">
    <property type="term" value="C:Golgi membrane"/>
    <property type="evidence" value="ECO:0007669"/>
    <property type="project" value="UniProtKB-SubCell"/>
</dbReference>
<gene>
    <name evidence="9" type="ORF">OPV22_001474</name>
</gene>
<feature type="region of interest" description="Disordered" evidence="6">
    <location>
        <begin position="630"/>
        <end position="649"/>
    </location>
</feature>
<evidence type="ECO:0000256" key="3">
    <source>
        <dbReference type="ARBA" id="ARBA00022676"/>
    </source>
</evidence>
<organism evidence="9 10">
    <name type="scientific">Ensete ventricosum</name>
    <name type="common">Abyssinian banana</name>
    <name type="synonym">Musa ensete</name>
    <dbReference type="NCBI Taxonomy" id="4639"/>
    <lineage>
        <taxon>Eukaryota</taxon>
        <taxon>Viridiplantae</taxon>
        <taxon>Streptophyta</taxon>
        <taxon>Embryophyta</taxon>
        <taxon>Tracheophyta</taxon>
        <taxon>Spermatophyta</taxon>
        <taxon>Magnoliopsida</taxon>
        <taxon>Liliopsida</taxon>
        <taxon>Zingiberales</taxon>
        <taxon>Musaceae</taxon>
        <taxon>Ensete</taxon>
    </lineage>
</organism>
<comment type="subcellular location">
    <subcellularLocation>
        <location evidence="1">Golgi apparatus membrane</location>
        <topology evidence="1">Single-pass type II membrane protein</topology>
    </subcellularLocation>
</comment>
<evidence type="ECO:0000256" key="5">
    <source>
        <dbReference type="ARBA" id="ARBA00023180"/>
    </source>
</evidence>
<evidence type="ECO:0000256" key="6">
    <source>
        <dbReference type="SAM" id="MobiDB-lite"/>
    </source>
</evidence>
<dbReference type="PANTHER" id="PTHR20961">
    <property type="entry name" value="GLYCOSYLTRANSFERASE"/>
    <property type="match status" value="1"/>
</dbReference>
<dbReference type="PANTHER" id="PTHR20961:SF102">
    <property type="entry name" value="OS05G0391600 PROTEIN"/>
    <property type="match status" value="1"/>
</dbReference>
<accession>A0AAV8QDX4</accession>
<name>A0AAV8QDX4_ENSVE</name>
<dbReference type="EMBL" id="JAQQAF010000001">
    <property type="protein sequence ID" value="KAJ8511040.1"/>
    <property type="molecule type" value="Genomic_DNA"/>
</dbReference>
<feature type="compositionally biased region" description="Low complexity" evidence="6">
    <location>
        <begin position="39"/>
        <end position="55"/>
    </location>
</feature>
<keyword evidence="7" id="KW-1133">Transmembrane helix</keyword>
<protein>
    <recommendedName>
        <fullName evidence="8">Glycosyltransferase 61 catalytic domain-containing protein</fullName>
    </recommendedName>
</protein>
<keyword evidence="4" id="KW-0808">Transferase</keyword>
<evidence type="ECO:0000259" key="8">
    <source>
        <dbReference type="Pfam" id="PF04577"/>
    </source>
</evidence>
<evidence type="ECO:0000313" key="10">
    <source>
        <dbReference type="Proteomes" id="UP001222027"/>
    </source>
</evidence>
<feature type="domain" description="Glycosyltransferase 61 catalytic" evidence="8">
    <location>
        <begin position="638"/>
        <end position="728"/>
    </location>
</feature>
<feature type="transmembrane region" description="Helical" evidence="7">
    <location>
        <begin position="150"/>
        <end position="168"/>
    </location>
</feature>
<evidence type="ECO:0000256" key="7">
    <source>
        <dbReference type="SAM" id="Phobius"/>
    </source>
</evidence>
<keyword evidence="10" id="KW-1185">Reference proteome</keyword>
<sequence length="833" mass="92173">MASTVLPISIASPATPVPAVRRNFALRLRRASQVCCLSSSSAPAPSSASPTSTSTRSQSHGESITKIAADPSGNVVVRLAPASESTIERVIFDFRFLALLAVGGSLAGSLLCFLNGCVYIVDAYKVYWSSCLKGVHTGQMVLRLVEAIDVYLAGTVMLIFGMGLYGLFISNVPPGIPSGVDRALKGSSLFGMFALKERPKWMQISSLDELKTKVGHVIVMILLVKMFERSKMITSCHLKQPFLPHGIDVKWPRKVPLLTCVIIGSRRRRLIGERRRMNRQQRNASALPTPAQVSHLVVVEKERKSGFLHRAFPLLLLTLYAVGSVIRLALSSPFPSSFVQPSAASSFSAEPRQDVESLRTHIASETNHLQVHEENPGDPPLPCSARIDGRTEGAAAGNRDEALVCCDRSHVRSDLCYARGDVRTDSRSSSILVYGAADGKSAAPATEEKIRPYTRKWDTEITRTIQEISIRPMPSAAAINGSQSRACDVRHEGVPGLLLSNGGYTGNLYHEFSDGLIPLYVTAQRFKGEVVLVVAEYRRWWLARYGPVLQRLTNYELVDFSRDTRVHCFSEMIVGLRIHGELIIDPWLMPNGNSIQDFQALLREGYSSVVQPRAVPPETPPILRPLLRSSRHDHSQQHGGGGGASASSNHHRPRIAIFVRKGCRMLLNLREVVRACQRIGFDVQLIEPKRSTPLDVIYRALAPADVMLAVHGAAMTHFLFMRPAAVLIQIVPLGLEKPAEEFYGGPARRLGLEYMAYNITPEESSLSKVYDRQSPVLLNTSVITSKGWTEMKKIYLDKQNVRVNIKRFTKILAQAHTMSMDYRKGFRQQRVKD</sequence>
<comment type="pathway">
    <text evidence="2">Glycan metabolism.</text>
</comment>
<evidence type="ECO:0000256" key="1">
    <source>
        <dbReference type="ARBA" id="ARBA00004323"/>
    </source>
</evidence>
<dbReference type="Pfam" id="PF03350">
    <property type="entry name" value="UPF0114"/>
    <property type="match status" value="1"/>
</dbReference>
<evidence type="ECO:0000313" key="9">
    <source>
        <dbReference type="EMBL" id="KAJ8511040.1"/>
    </source>
</evidence>
<feature type="transmembrane region" description="Helical" evidence="7">
    <location>
        <begin position="96"/>
        <end position="121"/>
    </location>
</feature>
<dbReference type="Pfam" id="PF04577">
    <property type="entry name" value="Glyco_transf_61"/>
    <property type="match status" value="1"/>
</dbReference>
<evidence type="ECO:0000256" key="4">
    <source>
        <dbReference type="ARBA" id="ARBA00022679"/>
    </source>
</evidence>